<dbReference type="SUPFAM" id="SSF75304">
    <property type="entry name" value="Amidase signature (AS) enzymes"/>
    <property type="match status" value="1"/>
</dbReference>
<evidence type="ECO:0000256" key="1">
    <source>
        <dbReference type="ARBA" id="ARBA00022980"/>
    </source>
</evidence>
<keyword evidence="6" id="KW-1185">Reference proteome</keyword>
<evidence type="ECO:0000259" key="4">
    <source>
        <dbReference type="Pfam" id="PF01425"/>
    </source>
</evidence>
<dbReference type="GO" id="GO:0003735">
    <property type="term" value="F:structural constituent of ribosome"/>
    <property type="evidence" value="ECO:0007669"/>
    <property type="project" value="InterPro"/>
</dbReference>
<dbReference type="GO" id="GO:0006412">
    <property type="term" value="P:translation"/>
    <property type="evidence" value="ECO:0007669"/>
    <property type="project" value="InterPro"/>
</dbReference>
<dbReference type="GO" id="GO:0016740">
    <property type="term" value="F:transferase activity"/>
    <property type="evidence" value="ECO:0007669"/>
    <property type="project" value="UniProtKB-KW"/>
</dbReference>
<feature type="compositionally biased region" description="Basic residues" evidence="3">
    <location>
        <begin position="317"/>
        <end position="340"/>
    </location>
</feature>
<comment type="caution">
    <text evidence="5">The sequence shown here is derived from an EMBL/GenBank/DDBJ whole genome shotgun (WGS) entry which is preliminary data.</text>
</comment>
<keyword evidence="2" id="KW-0687">Ribonucleoprotein</keyword>
<feature type="region of interest" description="Disordered" evidence="3">
    <location>
        <begin position="305"/>
        <end position="359"/>
    </location>
</feature>
<proteinExistence type="predicted"/>
<dbReference type="PANTHER" id="PTHR42678">
    <property type="entry name" value="AMIDASE"/>
    <property type="match status" value="1"/>
</dbReference>
<dbReference type="InterPro" id="IPR006032">
    <property type="entry name" value="Ribosomal_uS12"/>
</dbReference>
<dbReference type="PANTHER" id="PTHR42678:SF5">
    <property type="entry name" value="GLUTAMYL-TRNA(GLN) AMIDOTRANSFERASE SUBUNIT A"/>
    <property type="match status" value="1"/>
</dbReference>
<sequence>MAHTDLFSASQYCSRTTSTPLIWSQRAEVLSLAHSQPTVDAPSVIALKKAGAIILGKANLHELALEGISVSSLGGQTINPYDYTRTPGGSSGGSAAAVAASFAVFATGSDTVNSLRSPASPNSLFSCRPTKGLISRTGIIPCSYTQDTIGPICRNVKDIATALTVMASVGFDSEDNTTALTPAGIQGVDFSANLENGSLKGLRLGLLNSFMNHTSSSETSPVNKAMASITDKLRSAGATIVNITDKMYNTTDISNRLDTQIFELRENLNAYLERPSLHGQHPNTTNELFASHDFPRPTIPIQLRQNSPQLLNFQPNPRKRQTKLRLRTPRHRKPNSRPRRNLPLQLSRRPYLSRTKKTS</sequence>
<dbReference type="Pfam" id="PF01425">
    <property type="entry name" value="Amidase"/>
    <property type="match status" value="1"/>
</dbReference>
<dbReference type="InterPro" id="IPR023631">
    <property type="entry name" value="Amidase_dom"/>
</dbReference>
<protein>
    <submittedName>
        <fullName evidence="5">Glutamyl-tRNA(Gln) amidotransferase subunit A</fullName>
    </submittedName>
</protein>
<gene>
    <name evidence="5" type="ORF">HII31_13609</name>
</gene>
<dbReference type="EMBL" id="JABCIY010000344">
    <property type="protein sequence ID" value="KAF7184986.1"/>
    <property type="molecule type" value="Genomic_DNA"/>
</dbReference>
<dbReference type="PROSITE" id="PS00055">
    <property type="entry name" value="RIBOSOMAL_S12"/>
    <property type="match status" value="1"/>
</dbReference>
<keyword evidence="1" id="KW-0689">Ribosomal protein</keyword>
<dbReference type="InterPro" id="IPR036928">
    <property type="entry name" value="AS_sf"/>
</dbReference>
<keyword evidence="5" id="KW-0808">Transferase</keyword>
<name>A0A8H6R7L3_9PEZI</name>
<feature type="domain" description="Amidase" evidence="4">
    <location>
        <begin position="31"/>
        <end position="244"/>
    </location>
</feature>
<dbReference type="Proteomes" id="UP000660729">
    <property type="component" value="Unassembled WGS sequence"/>
</dbReference>
<dbReference type="AlphaFoldDB" id="A0A8H6R7L3"/>
<accession>A0A8H6R7L3</accession>
<evidence type="ECO:0000256" key="2">
    <source>
        <dbReference type="ARBA" id="ARBA00023274"/>
    </source>
</evidence>
<organism evidence="5 6">
    <name type="scientific">Pseudocercospora fuligena</name>
    <dbReference type="NCBI Taxonomy" id="685502"/>
    <lineage>
        <taxon>Eukaryota</taxon>
        <taxon>Fungi</taxon>
        <taxon>Dikarya</taxon>
        <taxon>Ascomycota</taxon>
        <taxon>Pezizomycotina</taxon>
        <taxon>Dothideomycetes</taxon>
        <taxon>Dothideomycetidae</taxon>
        <taxon>Mycosphaerellales</taxon>
        <taxon>Mycosphaerellaceae</taxon>
        <taxon>Pseudocercospora</taxon>
    </lineage>
</organism>
<dbReference type="Gene3D" id="3.90.1300.10">
    <property type="entry name" value="Amidase signature (AS) domain"/>
    <property type="match status" value="1"/>
</dbReference>
<dbReference type="OrthoDB" id="566138at2759"/>
<dbReference type="GO" id="GO:0005840">
    <property type="term" value="C:ribosome"/>
    <property type="evidence" value="ECO:0007669"/>
    <property type="project" value="UniProtKB-KW"/>
</dbReference>
<evidence type="ECO:0000313" key="5">
    <source>
        <dbReference type="EMBL" id="KAF7184986.1"/>
    </source>
</evidence>
<evidence type="ECO:0000313" key="6">
    <source>
        <dbReference type="Proteomes" id="UP000660729"/>
    </source>
</evidence>
<evidence type="ECO:0000256" key="3">
    <source>
        <dbReference type="SAM" id="MobiDB-lite"/>
    </source>
</evidence>
<feature type="compositionally biased region" description="Polar residues" evidence="3">
    <location>
        <begin position="305"/>
        <end position="315"/>
    </location>
</feature>
<dbReference type="GO" id="GO:1990904">
    <property type="term" value="C:ribonucleoprotein complex"/>
    <property type="evidence" value="ECO:0007669"/>
    <property type="project" value="UniProtKB-KW"/>
</dbReference>
<reference evidence="5" key="1">
    <citation type="submission" date="2020-04" db="EMBL/GenBank/DDBJ databases">
        <title>Draft genome resource of the tomato pathogen Pseudocercospora fuligena.</title>
        <authorList>
            <person name="Zaccaron A."/>
        </authorList>
    </citation>
    <scope>NUCLEOTIDE SEQUENCE</scope>
    <source>
        <strain evidence="5">PF001</strain>
    </source>
</reference>